<proteinExistence type="predicted"/>
<sequence>MGYRTAYVFESSGSVFNLMRGDLTRGRHMLGALSSTIRRDVIFGVPLPSLWHSFPERRQLLLFSTTKSPRFRVTCLTIMPSHHRLIQNPTAAQGSTLCFTVMAEVRTIYEAAWFRRSSRRIPRPLPAVRPDLRPARHLAESENVWYTLPDVPFDAALVALIQNAAQGIHTGVLRLNIPVSPDFRIIDITEASCIASSTMTKVLSPGQALLKSESPLPRPKVLPTNCSTRIYTLPHWLVEMNVVKSRDKPLFFFLCESLQSHTPNYILARWDFLRQRMFTENETIAILVRRAEQEPRIQWTGIMLEFYFLLLDHTEALTATAPTLEPQLGSLELQLSALAIAIRIEYYLFRMTRDHRMCGKRAYRRQLSQSELPDFMKELDGLLEQELARMQEPGIGHFQSTERELIGEPVKVDSIASPAPWAASFFCSICQDSHPAAESVKPHNCQCIFGENCLGPILNRDVPFSNACPNCRTQLHEPLQWCSVLTREQRDWRTILVWNLRSNLQSLKKEINADPDPFTPRERIAGWAGRLLHGLWGESGGGVRVGSVVPTPHSISDTAWSLPASFHKFAWNNCEKGCGIRSMSNIIDQYGWGPENAECVDDMSTGISEG</sequence>
<name>A0ACB6QRE6_9PLEO</name>
<gene>
    <name evidence="1" type="ORF">BDR25DRAFT_356326</name>
</gene>
<dbReference type="Proteomes" id="UP000799755">
    <property type="component" value="Unassembled WGS sequence"/>
</dbReference>
<keyword evidence="2" id="KW-1185">Reference proteome</keyword>
<dbReference type="EMBL" id="MU003511">
    <property type="protein sequence ID" value="KAF2469594.1"/>
    <property type="molecule type" value="Genomic_DNA"/>
</dbReference>
<reference evidence="1" key="1">
    <citation type="journal article" date="2020" name="Stud. Mycol.">
        <title>101 Dothideomycetes genomes: a test case for predicting lifestyles and emergence of pathogens.</title>
        <authorList>
            <person name="Haridas S."/>
            <person name="Albert R."/>
            <person name="Binder M."/>
            <person name="Bloem J."/>
            <person name="Labutti K."/>
            <person name="Salamov A."/>
            <person name="Andreopoulos B."/>
            <person name="Baker S."/>
            <person name="Barry K."/>
            <person name="Bills G."/>
            <person name="Bluhm B."/>
            <person name="Cannon C."/>
            <person name="Castanera R."/>
            <person name="Culley D."/>
            <person name="Daum C."/>
            <person name="Ezra D."/>
            <person name="Gonzalez J."/>
            <person name="Henrissat B."/>
            <person name="Kuo A."/>
            <person name="Liang C."/>
            <person name="Lipzen A."/>
            <person name="Lutzoni F."/>
            <person name="Magnuson J."/>
            <person name="Mondo S."/>
            <person name="Nolan M."/>
            <person name="Ohm R."/>
            <person name="Pangilinan J."/>
            <person name="Park H.-J."/>
            <person name="Ramirez L."/>
            <person name="Alfaro M."/>
            <person name="Sun H."/>
            <person name="Tritt A."/>
            <person name="Yoshinaga Y."/>
            <person name="Zwiers L.-H."/>
            <person name="Turgeon B."/>
            <person name="Goodwin S."/>
            <person name="Spatafora J."/>
            <person name="Crous P."/>
            <person name="Grigoriev I."/>
        </authorList>
    </citation>
    <scope>NUCLEOTIDE SEQUENCE</scope>
    <source>
        <strain evidence="1">ATCC 200398</strain>
    </source>
</reference>
<protein>
    <submittedName>
        <fullName evidence="1">Uncharacterized protein</fullName>
    </submittedName>
</protein>
<organism evidence="1 2">
    <name type="scientific">Lindgomyces ingoldianus</name>
    <dbReference type="NCBI Taxonomy" id="673940"/>
    <lineage>
        <taxon>Eukaryota</taxon>
        <taxon>Fungi</taxon>
        <taxon>Dikarya</taxon>
        <taxon>Ascomycota</taxon>
        <taxon>Pezizomycotina</taxon>
        <taxon>Dothideomycetes</taxon>
        <taxon>Pleosporomycetidae</taxon>
        <taxon>Pleosporales</taxon>
        <taxon>Lindgomycetaceae</taxon>
        <taxon>Lindgomyces</taxon>
    </lineage>
</organism>
<accession>A0ACB6QRE6</accession>
<comment type="caution">
    <text evidence="1">The sequence shown here is derived from an EMBL/GenBank/DDBJ whole genome shotgun (WGS) entry which is preliminary data.</text>
</comment>
<evidence type="ECO:0000313" key="1">
    <source>
        <dbReference type="EMBL" id="KAF2469594.1"/>
    </source>
</evidence>
<evidence type="ECO:0000313" key="2">
    <source>
        <dbReference type="Proteomes" id="UP000799755"/>
    </source>
</evidence>